<comment type="caution">
    <text evidence="1">The sequence shown here is derived from an EMBL/GenBank/DDBJ whole genome shotgun (WGS) entry which is preliminary data.</text>
</comment>
<name>A0A7J6VMU0_THATH</name>
<organism evidence="1 2">
    <name type="scientific">Thalictrum thalictroides</name>
    <name type="common">Rue-anemone</name>
    <name type="synonym">Anemone thalictroides</name>
    <dbReference type="NCBI Taxonomy" id="46969"/>
    <lineage>
        <taxon>Eukaryota</taxon>
        <taxon>Viridiplantae</taxon>
        <taxon>Streptophyta</taxon>
        <taxon>Embryophyta</taxon>
        <taxon>Tracheophyta</taxon>
        <taxon>Spermatophyta</taxon>
        <taxon>Magnoliopsida</taxon>
        <taxon>Ranunculales</taxon>
        <taxon>Ranunculaceae</taxon>
        <taxon>Thalictroideae</taxon>
        <taxon>Thalictrum</taxon>
    </lineage>
</organism>
<keyword evidence="2" id="KW-1185">Reference proteome</keyword>
<evidence type="ECO:0000313" key="1">
    <source>
        <dbReference type="EMBL" id="KAF5186233.1"/>
    </source>
</evidence>
<evidence type="ECO:0000313" key="2">
    <source>
        <dbReference type="Proteomes" id="UP000554482"/>
    </source>
</evidence>
<reference evidence="1 2" key="1">
    <citation type="submission" date="2020-06" db="EMBL/GenBank/DDBJ databases">
        <title>Transcriptomic and genomic resources for Thalictrum thalictroides and T. hernandezii: Facilitating candidate gene discovery in an emerging model plant lineage.</title>
        <authorList>
            <person name="Arias T."/>
            <person name="Riano-Pachon D.M."/>
            <person name="Di Stilio V.S."/>
        </authorList>
    </citation>
    <scope>NUCLEOTIDE SEQUENCE [LARGE SCALE GENOMIC DNA]</scope>
    <source>
        <strain evidence="2">cv. WT478/WT964</strain>
        <tissue evidence="1">Leaves</tissue>
    </source>
</reference>
<dbReference type="EMBL" id="JABWDY010029632">
    <property type="protein sequence ID" value="KAF5186233.1"/>
    <property type="molecule type" value="Genomic_DNA"/>
</dbReference>
<dbReference type="Proteomes" id="UP000554482">
    <property type="component" value="Unassembled WGS sequence"/>
</dbReference>
<accession>A0A7J6VMU0</accession>
<dbReference type="AlphaFoldDB" id="A0A7J6VMU0"/>
<proteinExistence type="predicted"/>
<sequence>MSPSPLLLPFNQNNFCFTGFQNSIIARKCRHNHRLTTHYFPSKKPFNTKSFFLLPCHLILPHNFIWCKVQYKVEVDDLIAYISGKSNQELSLNNVCDGNGGLTEWQAIHIL</sequence>
<gene>
    <name evidence="1" type="ORF">FRX31_024178</name>
</gene>
<protein>
    <submittedName>
        <fullName evidence="1">Uncharacterized protein</fullName>
    </submittedName>
</protein>